<dbReference type="Proteomes" id="UP000256326">
    <property type="component" value="Unassembled WGS sequence"/>
</dbReference>
<keyword evidence="2" id="KW-1185">Reference proteome</keyword>
<dbReference type="OrthoDB" id="677137at2"/>
<proteinExistence type="predicted"/>
<evidence type="ECO:0000313" key="1">
    <source>
        <dbReference type="EMBL" id="REC69211.1"/>
    </source>
</evidence>
<evidence type="ECO:0000313" key="2">
    <source>
        <dbReference type="Proteomes" id="UP000256326"/>
    </source>
</evidence>
<protein>
    <submittedName>
        <fullName evidence="1">Uncharacterized protein</fullName>
    </submittedName>
</protein>
<name>A0A3D9CU30_9FLAO</name>
<dbReference type="EMBL" id="QNUG01000028">
    <property type="protein sequence ID" value="REC69211.1"/>
    <property type="molecule type" value="Genomic_DNA"/>
</dbReference>
<sequence>MDNKVSTRFFFETWKNVVLINSQRLKDNWQNANKFTSLIKGEENSILSSIGKVLDLEVYESDYYSLDAIFYDKDDLCPRIKENTFWFRNIRIAFEHENAFNLKLCEEISHLIITNCDLRVLVTYPNSVEEGEEMLLYFSDIIKGNRKDKEFSENEEILVIFGYESDFVWNGYIYNTNSWINIQN</sequence>
<dbReference type="RefSeq" id="WP_116035989.1">
    <property type="nucleotide sequence ID" value="NZ_JBHLVV010000057.1"/>
</dbReference>
<accession>A0A3D9CU30</accession>
<organism evidence="1 2">
    <name type="scientific">Epilithonimonas hispanica</name>
    <dbReference type="NCBI Taxonomy" id="358687"/>
    <lineage>
        <taxon>Bacteria</taxon>
        <taxon>Pseudomonadati</taxon>
        <taxon>Bacteroidota</taxon>
        <taxon>Flavobacteriia</taxon>
        <taxon>Flavobacteriales</taxon>
        <taxon>Weeksellaceae</taxon>
        <taxon>Chryseobacterium group</taxon>
        <taxon>Epilithonimonas</taxon>
    </lineage>
</organism>
<reference evidence="1 2" key="1">
    <citation type="journal article" date="2006" name="Int. J. Syst. Evol. Microbiol.">
        <title>Chryseobacterium hispanicum sp. nov., isolated from the drinking water distribution system of Sevilla, Spain.</title>
        <authorList>
            <person name="Gallego V."/>
            <person name="Garcia M.T."/>
            <person name="Ventosa A."/>
        </authorList>
    </citation>
    <scope>NUCLEOTIDE SEQUENCE [LARGE SCALE GENOMIC DNA]</scope>
    <source>
        <strain evidence="1 2">KCTC 22104</strain>
    </source>
</reference>
<gene>
    <name evidence="1" type="ORF">DRF58_12755</name>
</gene>
<comment type="caution">
    <text evidence="1">The sequence shown here is derived from an EMBL/GenBank/DDBJ whole genome shotgun (WGS) entry which is preliminary data.</text>
</comment>
<dbReference type="AlphaFoldDB" id="A0A3D9CU30"/>